<proteinExistence type="predicted"/>
<accession>A0A9P1NQG5</accession>
<dbReference type="KEGG" id="abs:AZOBR_p270165"/>
<name>A0A9P1NQG5_9PROT</name>
<organism evidence="1 2">
    <name type="scientific">Azospirillum baldaniorum</name>
    <dbReference type="NCBI Taxonomy" id="1064539"/>
    <lineage>
        <taxon>Bacteria</taxon>
        <taxon>Pseudomonadati</taxon>
        <taxon>Pseudomonadota</taxon>
        <taxon>Alphaproteobacteria</taxon>
        <taxon>Rhodospirillales</taxon>
        <taxon>Azospirillaceae</taxon>
        <taxon>Azospirillum</taxon>
    </lineage>
</organism>
<gene>
    <name evidence="1" type="ORF">AZOBR_p270165</name>
</gene>
<reference evidence="1 2" key="1">
    <citation type="journal article" date="2011" name="PLoS Genet.">
        <title>Azospirillum genomes reveal transition of bacteria from aquatic to terrestrial environments.</title>
        <authorList>
            <person name="Wisniewski-Dye F."/>
            <person name="Borziak K."/>
            <person name="Khalsa-Moyers G."/>
            <person name="Alexandre G."/>
            <person name="Sukharnikov L.O."/>
            <person name="Wuichet K."/>
            <person name="Hurst G.B."/>
            <person name="McDonald W.H."/>
            <person name="Robertson J.S."/>
            <person name="Barbe V."/>
            <person name="Calteau A."/>
            <person name="Rouy Z."/>
            <person name="Mangenot S."/>
            <person name="Prigent-Combaret C."/>
            <person name="Normand P."/>
            <person name="Boyer M."/>
            <person name="Siguier P."/>
            <person name="Dessaux Y."/>
            <person name="Elmerich C."/>
            <person name="Condemine G."/>
            <person name="Krishnen G."/>
            <person name="Kennedy I."/>
            <person name="Paterson A.H."/>
            <person name="Gonzalez V."/>
            <person name="Mavingui P."/>
            <person name="Zhulin I.B."/>
        </authorList>
    </citation>
    <scope>NUCLEOTIDE SEQUENCE [LARGE SCALE GENOMIC DNA]</scope>
    <source>
        <strain evidence="1 2">Sp245</strain>
    </source>
</reference>
<sequence length="66" mass="7166">MPHPRRASAPLEFPKTIAIWCVPGKTDEATLLSIRGPQKADYFGESVGKAALSAGEPRTVTRDSER</sequence>
<evidence type="ECO:0000313" key="1">
    <source>
        <dbReference type="EMBL" id="CCD01969.1"/>
    </source>
</evidence>
<dbReference type="Proteomes" id="UP000007319">
    <property type="component" value="Plasmid AZOBR_p2"/>
</dbReference>
<evidence type="ECO:0000313" key="2">
    <source>
        <dbReference type="Proteomes" id="UP000007319"/>
    </source>
</evidence>
<protein>
    <submittedName>
        <fullName evidence="1">Uncharacterized protein</fullName>
    </submittedName>
</protein>
<keyword evidence="2" id="KW-1185">Reference proteome</keyword>
<geneLocation type="plasmid" evidence="1 2">
    <name>AZOBR_p2</name>
</geneLocation>
<dbReference type="EMBL" id="HE577329">
    <property type="protein sequence ID" value="CCD01969.1"/>
    <property type="molecule type" value="Genomic_DNA"/>
</dbReference>
<keyword evidence="1" id="KW-0614">Plasmid</keyword>
<dbReference type="AlphaFoldDB" id="A0A9P1NQG5"/>